<dbReference type="PATRIC" id="fig|742159.3.peg.4699"/>
<reference evidence="4" key="1">
    <citation type="submission" date="2010-03" db="EMBL/GenBank/DDBJ databases">
        <title>Complete sequence of Mobiluncus curtisii ATCC 43063.</title>
        <authorList>
            <person name="Muzny D."/>
            <person name="Qin X."/>
            <person name="Deng J."/>
            <person name="Jiang H."/>
            <person name="Liu Y."/>
            <person name="Qu J."/>
            <person name="Song X.-Z."/>
            <person name="Zhang L."/>
            <person name="Thornton R."/>
            <person name="Coyle M."/>
            <person name="Francisco L."/>
            <person name="Jackson L."/>
            <person name="Javaid M."/>
            <person name="Korchina V."/>
            <person name="Kovar C."/>
            <person name="Mata R."/>
            <person name="Mathew T."/>
            <person name="Ngo R."/>
            <person name="Nguyen L."/>
            <person name="Nguyen N."/>
            <person name="Okwuonu G."/>
            <person name="Ongeri F."/>
            <person name="Pham C."/>
            <person name="Simmons D."/>
            <person name="Wilczek-Boney K."/>
            <person name="Hale W."/>
            <person name="Jakkamsetti A."/>
            <person name="Pham P."/>
            <person name="Ruth R."/>
            <person name="San Lucas F."/>
            <person name="Warren J."/>
            <person name="Zhang J."/>
            <person name="Zhao Z."/>
            <person name="Zhou C."/>
            <person name="Zhu D."/>
            <person name="Lee S."/>
            <person name="Bess C."/>
            <person name="Blankenburg K."/>
            <person name="Forbes L."/>
            <person name="Fu Q."/>
            <person name="Gubbala S."/>
            <person name="Hirani K."/>
            <person name="Jayaseelan J.C."/>
            <person name="Lara F."/>
            <person name="Munidasa M."/>
            <person name="Palculict T."/>
            <person name="Patil S."/>
            <person name="Pu L.-L."/>
            <person name="Saada N."/>
            <person name="Tang L."/>
            <person name="Weissenberger G."/>
            <person name="Zhu Y."/>
            <person name="Hemphill L."/>
            <person name="Shang Y."/>
            <person name="Youmans B."/>
            <person name="Ayvaz T."/>
            <person name="Ross M."/>
            <person name="Santibanez J."/>
            <person name="Aqrawi P."/>
            <person name="Gross S."/>
            <person name="Joshi V."/>
            <person name="Fowler G."/>
            <person name="Nazareth L."/>
            <person name="Reid J."/>
            <person name="Worley K."/>
            <person name="Petrosino J."/>
            <person name="Highlander S."/>
            <person name="Gibbs R."/>
            <person name="Gibbs R."/>
        </authorList>
    </citation>
    <scope>NUCLEOTIDE SEQUENCE [LARGE SCALE GENOMIC DNA]</scope>
    <source>
        <strain evidence="4">ATCC 43553</strain>
    </source>
</reference>
<dbReference type="HOGENOM" id="CLU_068050_4_0_4"/>
<comment type="caution">
    <text evidence="3">The sequence shown here is derived from an EMBL/GenBank/DDBJ whole genome shotgun (WGS) entry which is preliminary data.</text>
</comment>
<protein>
    <recommendedName>
        <fullName evidence="5">DUF502 domain-containing protein</fullName>
    </recommendedName>
</protein>
<evidence type="ECO:0000256" key="1">
    <source>
        <dbReference type="SAM" id="MobiDB-lite"/>
    </source>
</evidence>
<dbReference type="Pfam" id="PF04367">
    <property type="entry name" value="DUF502"/>
    <property type="match status" value="1"/>
</dbReference>
<gene>
    <name evidence="3" type="ORF">HMPREF0004_3686</name>
</gene>
<dbReference type="AlphaFoldDB" id="D4XDY9"/>
<dbReference type="eggNOG" id="COG2928">
    <property type="taxonomic scope" value="Bacteria"/>
</dbReference>
<feature type="region of interest" description="Disordered" evidence="1">
    <location>
        <begin position="198"/>
        <end position="284"/>
    </location>
</feature>
<feature type="compositionally biased region" description="Low complexity" evidence="1">
    <location>
        <begin position="198"/>
        <end position="224"/>
    </location>
</feature>
<organism evidence="3 4">
    <name type="scientific">Achromobacter piechaudii ATCC 43553</name>
    <dbReference type="NCBI Taxonomy" id="742159"/>
    <lineage>
        <taxon>Bacteria</taxon>
        <taxon>Pseudomonadati</taxon>
        <taxon>Pseudomonadota</taxon>
        <taxon>Betaproteobacteria</taxon>
        <taxon>Burkholderiales</taxon>
        <taxon>Alcaligenaceae</taxon>
        <taxon>Achromobacter</taxon>
    </lineage>
</organism>
<dbReference type="PANTHER" id="PTHR31876:SF26">
    <property type="entry name" value="PROTEIN LIKE COV 2"/>
    <property type="match status" value="1"/>
</dbReference>
<evidence type="ECO:0008006" key="5">
    <source>
        <dbReference type="Google" id="ProtNLM"/>
    </source>
</evidence>
<feature type="compositionally biased region" description="Low complexity" evidence="1">
    <location>
        <begin position="232"/>
        <end position="277"/>
    </location>
</feature>
<dbReference type="EMBL" id="ADMS01000083">
    <property type="protein sequence ID" value="EFF74964.1"/>
    <property type="molecule type" value="Genomic_DNA"/>
</dbReference>
<keyword evidence="2" id="KW-1133">Transmembrane helix</keyword>
<name>D4XDY9_9BURK</name>
<sequence>MTRLYKYFFRGLITVLPLALTIYLLYIFLAWTEAVALTFLRPFIGGFYVPGMGLALGILAILAIGYLVSKQRVQRVLTLVEMPFTNLPVVKSIYSSLKSFADYFSPSSKNTAQQVVILRLPGQQLELVGLVTRRSMEGLPEGFTQGDRVAVYLPMGYMIGGYTVFVPQDWVQPIQMSVEEAMRSSLIAWMARAEAPSRPAAPSAPATADAADAPDAPVTPQAPAEPAAPMCTASNGTAGSGTASTSTASSGTAVNSGNPNTAASAASASTTSTSSSTPHGGGPL</sequence>
<feature type="transmembrane region" description="Helical" evidence="2">
    <location>
        <begin position="7"/>
        <end position="31"/>
    </location>
</feature>
<dbReference type="Proteomes" id="UP000004510">
    <property type="component" value="Unassembled WGS sequence"/>
</dbReference>
<accession>D4XDY9</accession>
<keyword evidence="2" id="KW-0472">Membrane</keyword>
<dbReference type="PANTHER" id="PTHR31876">
    <property type="entry name" value="COV-LIKE PROTEIN 1"/>
    <property type="match status" value="1"/>
</dbReference>
<keyword evidence="2" id="KW-0812">Transmembrane</keyword>
<evidence type="ECO:0000256" key="2">
    <source>
        <dbReference type="SAM" id="Phobius"/>
    </source>
</evidence>
<evidence type="ECO:0000313" key="4">
    <source>
        <dbReference type="Proteomes" id="UP000004510"/>
    </source>
</evidence>
<dbReference type="InterPro" id="IPR007462">
    <property type="entry name" value="COV1-like"/>
</dbReference>
<proteinExistence type="predicted"/>
<feature type="transmembrane region" description="Helical" evidence="2">
    <location>
        <begin position="43"/>
        <end position="68"/>
    </location>
</feature>
<evidence type="ECO:0000313" key="3">
    <source>
        <dbReference type="EMBL" id="EFF74964.1"/>
    </source>
</evidence>